<evidence type="ECO:0000313" key="3">
    <source>
        <dbReference type="EMBL" id="MDO6452861.1"/>
    </source>
</evidence>
<keyword evidence="2" id="KW-0812">Transmembrane</keyword>
<protein>
    <recommendedName>
        <fullName evidence="5">Phage holin family protein</fullName>
    </recommendedName>
</protein>
<reference evidence="3" key="1">
    <citation type="submission" date="2023-07" db="EMBL/GenBank/DDBJ databases">
        <title>Genome content predicts the carbon catabolic preferences of heterotrophic bacteria.</title>
        <authorList>
            <person name="Gralka M."/>
        </authorList>
    </citation>
    <scope>NUCLEOTIDE SEQUENCE</scope>
    <source>
        <strain evidence="3">I2M16</strain>
    </source>
</reference>
<evidence type="ECO:0000256" key="2">
    <source>
        <dbReference type="SAM" id="Phobius"/>
    </source>
</evidence>
<evidence type="ECO:0000256" key="1">
    <source>
        <dbReference type="SAM" id="MobiDB-lite"/>
    </source>
</evidence>
<dbReference type="AlphaFoldDB" id="A0AAW7XEJ9"/>
<organism evidence="3 4">
    <name type="scientific">Neptunomonas phycophila</name>
    <dbReference type="NCBI Taxonomy" id="1572645"/>
    <lineage>
        <taxon>Bacteria</taxon>
        <taxon>Pseudomonadati</taxon>
        <taxon>Pseudomonadota</taxon>
        <taxon>Gammaproteobacteria</taxon>
        <taxon>Oceanospirillales</taxon>
        <taxon>Oceanospirillaceae</taxon>
        <taxon>Neptunomonas</taxon>
    </lineage>
</organism>
<evidence type="ECO:0008006" key="5">
    <source>
        <dbReference type="Google" id="ProtNLM"/>
    </source>
</evidence>
<feature type="region of interest" description="Disordered" evidence="1">
    <location>
        <begin position="1"/>
        <end position="44"/>
    </location>
</feature>
<feature type="compositionally biased region" description="Polar residues" evidence="1">
    <location>
        <begin position="11"/>
        <end position="31"/>
    </location>
</feature>
<sequence>MSLHAEPYIAKTQSQDQSLPPQGEPSQSGSDRTSEEELQSTFEGSSLSDVVTAYTSWGTEVLNLAQLEAKLVVRSAMRMLALACSISILLVSAWILGIASLSVWIWQAGVSLPAVLLMTAVVLLCSAFVLWRWFLKTSTHLSFNNTLSQLSSKHTQSSAMDKDA</sequence>
<gene>
    <name evidence="3" type="ORF">Q4490_04725</name>
</gene>
<keyword evidence="2" id="KW-1133">Transmembrane helix</keyword>
<proteinExistence type="predicted"/>
<name>A0AAW7XEJ9_9GAMM</name>
<evidence type="ECO:0000313" key="4">
    <source>
        <dbReference type="Proteomes" id="UP001169862"/>
    </source>
</evidence>
<feature type="transmembrane region" description="Helical" evidence="2">
    <location>
        <begin position="80"/>
        <end position="106"/>
    </location>
</feature>
<feature type="transmembrane region" description="Helical" evidence="2">
    <location>
        <begin position="112"/>
        <end position="135"/>
    </location>
</feature>
<dbReference type="EMBL" id="JAUOPG010000002">
    <property type="protein sequence ID" value="MDO6452861.1"/>
    <property type="molecule type" value="Genomic_DNA"/>
</dbReference>
<keyword evidence="2" id="KW-0472">Membrane</keyword>
<accession>A0AAW7XEJ9</accession>
<comment type="caution">
    <text evidence="3">The sequence shown here is derived from an EMBL/GenBank/DDBJ whole genome shotgun (WGS) entry which is preliminary data.</text>
</comment>
<dbReference type="Proteomes" id="UP001169862">
    <property type="component" value="Unassembled WGS sequence"/>
</dbReference>
<dbReference type="RefSeq" id="WP_303548933.1">
    <property type="nucleotide sequence ID" value="NZ_JAGDZI010000016.1"/>
</dbReference>